<name>A0A5J4ZVD0_9ASTE</name>
<keyword evidence="3" id="KW-0813">Transport</keyword>
<dbReference type="InterPro" id="IPR018494">
    <property type="entry name" value="Oxysterol-bd_CS"/>
</dbReference>
<evidence type="ECO:0000313" key="7">
    <source>
        <dbReference type="Proteomes" id="UP000325577"/>
    </source>
</evidence>
<dbReference type="PANTHER" id="PTHR10972">
    <property type="entry name" value="OXYSTEROL-BINDING PROTEIN-RELATED"/>
    <property type="match status" value="1"/>
</dbReference>
<protein>
    <recommendedName>
        <fullName evidence="8">Oxysterol-binding protein</fullName>
    </recommendedName>
</protein>
<dbReference type="OrthoDB" id="14833at2759"/>
<organism evidence="6 7">
    <name type="scientific">Nyssa sinensis</name>
    <dbReference type="NCBI Taxonomy" id="561372"/>
    <lineage>
        <taxon>Eukaryota</taxon>
        <taxon>Viridiplantae</taxon>
        <taxon>Streptophyta</taxon>
        <taxon>Embryophyta</taxon>
        <taxon>Tracheophyta</taxon>
        <taxon>Spermatophyta</taxon>
        <taxon>Magnoliopsida</taxon>
        <taxon>eudicotyledons</taxon>
        <taxon>Gunneridae</taxon>
        <taxon>Pentapetalae</taxon>
        <taxon>asterids</taxon>
        <taxon>Cornales</taxon>
        <taxon>Nyssaceae</taxon>
        <taxon>Nyssa</taxon>
    </lineage>
</organism>
<accession>A0A5J4ZVD0</accession>
<evidence type="ECO:0000313" key="6">
    <source>
        <dbReference type="EMBL" id="KAA8522705.1"/>
    </source>
</evidence>
<keyword evidence="3" id="KW-0445">Lipid transport</keyword>
<reference evidence="6 7" key="1">
    <citation type="submission" date="2019-09" db="EMBL/GenBank/DDBJ databases">
        <title>A chromosome-level genome assembly of the Chinese tupelo Nyssa sinensis.</title>
        <authorList>
            <person name="Yang X."/>
            <person name="Kang M."/>
            <person name="Yang Y."/>
            <person name="Xiong H."/>
            <person name="Wang M."/>
            <person name="Zhang Z."/>
            <person name="Wang Z."/>
            <person name="Wu H."/>
            <person name="Ma T."/>
            <person name="Liu J."/>
            <person name="Xi Z."/>
        </authorList>
    </citation>
    <scope>NUCLEOTIDE SEQUENCE [LARGE SCALE GENOMIC DNA]</scope>
    <source>
        <strain evidence="6">J267</strain>
        <tissue evidence="6">Leaf</tissue>
    </source>
</reference>
<dbReference type="Gene3D" id="3.30.70.3490">
    <property type="match status" value="1"/>
</dbReference>
<dbReference type="EMBL" id="CM018047">
    <property type="protein sequence ID" value="KAA8522705.1"/>
    <property type="molecule type" value="Genomic_DNA"/>
</dbReference>
<dbReference type="AlphaFoldDB" id="A0A5J4ZVD0"/>
<dbReference type="GO" id="GO:0006869">
    <property type="term" value="P:lipid transport"/>
    <property type="evidence" value="ECO:0007669"/>
    <property type="project" value="UniProtKB-KW"/>
</dbReference>
<dbReference type="GO" id="GO:0032934">
    <property type="term" value="F:sterol binding"/>
    <property type="evidence" value="ECO:0007669"/>
    <property type="project" value="TreeGrafter"/>
</dbReference>
<dbReference type="FunFam" id="2.40.160.120:FF:000011">
    <property type="entry name" value="Oxysterol-binding protein-related protein 4C"/>
    <property type="match status" value="1"/>
</dbReference>
<comment type="function">
    <text evidence="1">May be involved in the transport of sterols.</text>
</comment>
<evidence type="ECO:0000256" key="3">
    <source>
        <dbReference type="ARBA" id="ARBA00023055"/>
    </source>
</evidence>
<dbReference type="InterPro" id="IPR000648">
    <property type="entry name" value="Oxysterol-bd"/>
</dbReference>
<evidence type="ECO:0008006" key="8">
    <source>
        <dbReference type="Google" id="ProtNLM"/>
    </source>
</evidence>
<evidence type="ECO:0000256" key="5">
    <source>
        <dbReference type="RuleBase" id="RU003844"/>
    </source>
</evidence>
<dbReference type="GO" id="GO:0016020">
    <property type="term" value="C:membrane"/>
    <property type="evidence" value="ECO:0007669"/>
    <property type="project" value="TreeGrafter"/>
</dbReference>
<proteinExistence type="inferred from homology"/>
<dbReference type="Pfam" id="PF01237">
    <property type="entry name" value="Oxysterol_BP"/>
    <property type="match status" value="1"/>
</dbReference>
<evidence type="ECO:0000256" key="1">
    <source>
        <dbReference type="ARBA" id="ARBA00003361"/>
    </source>
</evidence>
<comment type="similarity">
    <text evidence="2 5">Belongs to the OSBP family.</text>
</comment>
<evidence type="ECO:0000256" key="2">
    <source>
        <dbReference type="ARBA" id="ARBA00008842"/>
    </source>
</evidence>
<dbReference type="GO" id="GO:0005829">
    <property type="term" value="C:cytosol"/>
    <property type="evidence" value="ECO:0007669"/>
    <property type="project" value="TreeGrafter"/>
</dbReference>
<dbReference type="PROSITE" id="PS01013">
    <property type="entry name" value="OSBP"/>
    <property type="match status" value="1"/>
</dbReference>
<keyword evidence="4" id="KW-0446">Lipid-binding</keyword>
<keyword evidence="7" id="KW-1185">Reference proteome</keyword>
<dbReference type="PANTHER" id="PTHR10972:SF102">
    <property type="entry name" value="OXYSTEROL-BINDING PROTEIN"/>
    <property type="match status" value="1"/>
</dbReference>
<gene>
    <name evidence="6" type="ORF">F0562_009133</name>
</gene>
<sequence length="393" mass="44010">MNLGEQHFQREATEGDVGTRAVLTSPLTLEGESDVDYRAPNLLQRILSLLKNVSPGSDLTRFQLPPLFNIPKSQLQCYGESVYCVSDDILGRCASGESSLERFTSVVAWNISILRPLMFGVAPYNPILGETHHVSRGTLNVLLEQVSHHPPVSALHATDEKDNVEIIWCHYPVPKFHGTSVDTEVHGKKQLKLLNKGESYVMNSPKLVIRFFPVPGVDWVGNVTIRCQETGLEAELCYRGNSLLGRWANHRAIKGKIFMSSSLKTVYEINGHWDRTVTIKDISNGKLRVIYNAKEVLSGLKTPTVKDPKGVWSNESAVVWGEVSEGILKKNWEKAREAKIAVEKKERELVRERQAKGETWVPKHFTISYSKENGWDCSPNQKLVPPAPVVVPL</sequence>
<evidence type="ECO:0000256" key="4">
    <source>
        <dbReference type="ARBA" id="ARBA00023121"/>
    </source>
</evidence>
<dbReference type="SUPFAM" id="SSF144000">
    <property type="entry name" value="Oxysterol-binding protein-like"/>
    <property type="match status" value="1"/>
</dbReference>
<dbReference type="Gene3D" id="2.40.160.120">
    <property type="match status" value="1"/>
</dbReference>
<dbReference type="Proteomes" id="UP000325577">
    <property type="component" value="Linkage Group LG4"/>
</dbReference>
<dbReference type="InterPro" id="IPR037239">
    <property type="entry name" value="OSBP_sf"/>
</dbReference>
<dbReference type="FunFam" id="3.30.70.3490:FF:000007">
    <property type="entry name" value="Oxysterol-binding protein-related protein 4B"/>
    <property type="match status" value="1"/>
</dbReference>